<dbReference type="GO" id="GO:0005509">
    <property type="term" value="F:calcium ion binding"/>
    <property type="evidence" value="ECO:0007669"/>
    <property type="project" value="InterPro"/>
</dbReference>
<dbReference type="NCBIfam" id="TIGR03075">
    <property type="entry name" value="PQQ_enz_alc_DH"/>
    <property type="match status" value="1"/>
</dbReference>
<dbReference type="EC" id="1.1.2.8" evidence="7"/>
<dbReference type="PANTHER" id="PTHR32303">
    <property type="entry name" value="QUINOPROTEIN ALCOHOL DEHYDROGENASE (CYTOCHROME C)"/>
    <property type="match status" value="1"/>
</dbReference>
<dbReference type="AlphaFoldDB" id="A0A6J4KPH8"/>
<reference evidence="7" key="1">
    <citation type="submission" date="2020-02" db="EMBL/GenBank/DDBJ databases">
        <authorList>
            <person name="Meier V. D."/>
        </authorList>
    </citation>
    <scope>NUCLEOTIDE SEQUENCE</scope>
    <source>
        <strain evidence="7">AVDCRST_MAG40</strain>
    </source>
</reference>
<keyword evidence="3" id="KW-0479">Metal-binding</keyword>
<feature type="region of interest" description="Disordered" evidence="5">
    <location>
        <begin position="189"/>
        <end position="214"/>
    </location>
</feature>
<dbReference type="GO" id="GO:0016020">
    <property type="term" value="C:membrane"/>
    <property type="evidence" value="ECO:0007669"/>
    <property type="project" value="InterPro"/>
</dbReference>
<evidence type="ECO:0000256" key="5">
    <source>
        <dbReference type="SAM" id="MobiDB-lite"/>
    </source>
</evidence>
<proteinExistence type="inferred from homology"/>
<name>A0A6J4KPH8_9BACT</name>
<dbReference type="SUPFAM" id="SSF50998">
    <property type="entry name" value="Quinoprotein alcohol dehydrogenase-like"/>
    <property type="match status" value="1"/>
</dbReference>
<feature type="compositionally biased region" description="Basic and acidic residues" evidence="5">
    <location>
        <begin position="201"/>
        <end position="211"/>
    </location>
</feature>
<keyword evidence="4 7" id="KW-0560">Oxidoreductase</keyword>
<feature type="domain" description="Pyrrolo-quinoline quinone repeat" evidence="6">
    <location>
        <begin position="5"/>
        <end position="324"/>
    </location>
</feature>
<organism evidence="7">
    <name type="scientific">uncultured Gemmatimonadaceae bacterium</name>
    <dbReference type="NCBI Taxonomy" id="246130"/>
    <lineage>
        <taxon>Bacteria</taxon>
        <taxon>Pseudomonadati</taxon>
        <taxon>Gemmatimonadota</taxon>
        <taxon>Gemmatimonadia</taxon>
        <taxon>Gemmatimonadales</taxon>
        <taxon>Gemmatimonadaceae</taxon>
        <taxon>environmental samples</taxon>
    </lineage>
</organism>
<comment type="similarity">
    <text evidence="2">Belongs to the bacterial PQQ dehydrogenase family.</text>
</comment>
<evidence type="ECO:0000259" key="6">
    <source>
        <dbReference type="Pfam" id="PF01011"/>
    </source>
</evidence>
<dbReference type="InterPro" id="IPR011047">
    <property type="entry name" value="Quinoprotein_ADH-like_sf"/>
</dbReference>
<protein>
    <submittedName>
        <fullName evidence="7">Quino(Hemo)protein alcohol dehydrogenase, PQQ-dependent</fullName>
        <ecNumber evidence="7">1.1.2.8</ecNumber>
    </submittedName>
</protein>
<dbReference type="InterPro" id="IPR017512">
    <property type="entry name" value="PQQ_MeOH/EtOH_DH"/>
</dbReference>
<sequence length="516" mass="56570">EPQNWLTYYGAYDGQRYSALGAITTANVRSLRPAWLFNYELPGLTATPLTAAFEAAPIVVDGVMYVTGPNGYLWAMNAETGQKLWQYKHEIPIDVALCCGNVNRGAAVARGRVYMATANGYLVALDARTGRLVWQTAFADVRAAESATLAPLVVKNLVLVGNSGAEYGVRGHIDAIDATTGRRVWRRYTVPRPGEPGSETWPRETAADRKRGGAWARGGGTAWITGTYDPELDLVYWGTGNPSPVFDGDGRPGANLYASSVVALDPDDGQIRWHYQFTPHDVWDYDGVGESILFEQGEGPARRRLLAHFDRNGYLYILDRTNGRFVRASRFARADWADVDPATGRTTVRRVPSDSGTRICPGPAGAKVWNHASYSQQTGLLYVPVIELCATFRRRTEPFKEGLPYLGSTFENRTEEEWGHVKAFDPATGREVWSWRGKAPMVTSLLSTAGGLVFSGEPSGMFNAHDARTGAVLWQFQTGSGIHSSPVTYAVRGRQYVAVPVGWGGWLEGFAPKNYG</sequence>
<feature type="non-terminal residue" evidence="7">
    <location>
        <position position="516"/>
    </location>
</feature>
<evidence type="ECO:0000256" key="3">
    <source>
        <dbReference type="ARBA" id="ARBA00022723"/>
    </source>
</evidence>
<evidence type="ECO:0000256" key="4">
    <source>
        <dbReference type="ARBA" id="ARBA00023002"/>
    </source>
</evidence>
<comment type="cofactor">
    <cofactor evidence="1">
        <name>pyrroloquinoline quinone</name>
        <dbReference type="ChEBI" id="CHEBI:58442"/>
    </cofactor>
</comment>
<dbReference type="PANTHER" id="PTHR32303:SF20">
    <property type="entry name" value="QUINOPROTEIN ETHANOL DEHYDROGENASE"/>
    <property type="match status" value="1"/>
</dbReference>
<dbReference type="InterPro" id="IPR018391">
    <property type="entry name" value="PQQ_b-propeller_rpt"/>
</dbReference>
<feature type="domain" description="Pyrrolo-quinoline quinone repeat" evidence="6">
    <location>
        <begin position="439"/>
        <end position="497"/>
    </location>
</feature>
<evidence type="ECO:0000256" key="1">
    <source>
        <dbReference type="ARBA" id="ARBA00001931"/>
    </source>
</evidence>
<accession>A0A6J4KPH8</accession>
<evidence type="ECO:0000313" key="7">
    <source>
        <dbReference type="EMBL" id="CAA9309982.1"/>
    </source>
</evidence>
<dbReference type="InterPro" id="IPR002372">
    <property type="entry name" value="PQQ_rpt_dom"/>
</dbReference>
<evidence type="ECO:0000256" key="2">
    <source>
        <dbReference type="ARBA" id="ARBA00008156"/>
    </source>
</evidence>
<dbReference type="SMART" id="SM00564">
    <property type="entry name" value="PQQ"/>
    <property type="match status" value="6"/>
</dbReference>
<dbReference type="GO" id="GO:0052934">
    <property type="term" value="F:alcohol dehydrogenase (cytochrome c) activity"/>
    <property type="evidence" value="ECO:0007669"/>
    <property type="project" value="UniProtKB-EC"/>
</dbReference>
<feature type="non-terminal residue" evidence="7">
    <location>
        <position position="1"/>
    </location>
</feature>
<dbReference type="Pfam" id="PF01011">
    <property type="entry name" value="PQQ"/>
    <property type="match status" value="2"/>
</dbReference>
<dbReference type="Gene3D" id="2.140.10.10">
    <property type="entry name" value="Quinoprotein alcohol dehydrogenase-like superfamily"/>
    <property type="match status" value="1"/>
</dbReference>
<gene>
    <name evidence="7" type="ORF">AVDCRST_MAG40-905</name>
</gene>
<dbReference type="EMBL" id="CADCTX010000263">
    <property type="protein sequence ID" value="CAA9309982.1"/>
    <property type="molecule type" value="Genomic_DNA"/>
</dbReference>